<proteinExistence type="predicted"/>
<organism evidence="2 3">
    <name type="scientific">Chlamydia trachomatis serovar A (strain ATCC VR-571B / DSM 19440 / HAR-13)</name>
    <dbReference type="NCBI Taxonomy" id="315277"/>
    <lineage>
        <taxon>Bacteria</taxon>
        <taxon>Pseudomonadati</taxon>
        <taxon>Chlamydiota</taxon>
        <taxon>Chlamydiia</taxon>
        <taxon>Chlamydiales</taxon>
        <taxon>Chlamydiaceae</taxon>
        <taxon>Chlamydia/Chlamydophila group</taxon>
        <taxon>Chlamydia</taxon>
    </lineage>
</organism>
<accession>A0A0H2X320</accession>
<dbReference type="HOGENOM" id="CLU_056694_0_0_0"/>
<feature type="compositionally biased region" description="Polar residues" evidence="1">
    <location>
        <begin position="48"/>
        <end position="64"/>
    </location>
</feature>
<gene>
    <name evidence="2" type="ordered locus">CTA_0756</name>
</gene>
<dbReference type="AlphaFoldDB" id="A0A0H2X320"/>
<dbReference type="EMBL" id="CP000051">
    <property type="protein sequence ID" value="AAX50973.1"/>
    <property type="molecule type" value="Genomic_DNA"/>
</dbReference>
<protein>
    <submittedName>
        <fullName evidence="2">Uncharacterized protein</fullName>
    </submittedName>
</protein>
<name>A0A0H2X320_CHLTA</name>
<evidence type="ECO:0000313" key="3">
    <source>
        <dbReference type="Proteomes" id="UP000002532"/>
    </source>
</evidence>
<evidence type="ECO:0000313" key="2">
    <source>
        <dbReference type="EMBL" id="AAX50973.1"/>
    </source>
</evidence>
<dbReference type="RefSeq" id="WP_011324835.1">
    <property type="nucleotide sequence ID" value="NC_007429.1"/>
</dbReference>
<feature type="compositionally biased region" description="Acidic residues" evidence="1">
    <location>
        <begin position="24"/>
        <end position="36"/>
    </location>
</feature>
<reference evidence="2 3" key="1">
    <citation type="journal article" date="2005" name="Infect. Immun.">
        <title>Comparative genomic analysis of Chlamydia trachomatis oculotropic and genitotropic strains.</title>
        <authorList>
            <person name="Carlson J.H."/>
            <person name="Porcella S.F."/>
            <person name="McClarty G."/>
            <person name="Caldwell H.D."/>
        </authorList>
    </citation>
    <scope>NUCLEOTIDE SEQUENCE [LARGE SCALE GENOMIC DNA]</scope>
    <source>
        <strain evidence="3">ATCC VR-571B / DSM 19440 / HAR-13</strain>
    </source>
</reference>
<keyword evidence="3" id="KW-1185">Reference proteome</keyword>
<evidence type="ECO:0000256" key="1">
    <source>
        <dbReference type="SAM" id="MobiDB-lite"/>
    </source>
</evidence>
<feature type="region of interest" description="Disordered" evidence="1">
    <location>
        <begin position="1"/>
        <end position="72"/>
    </location>
</feature>
<sequence>MSSISPIGGNSGPEGFSSASRGDEIDDVPDSEEGELEERVSDHAESIITESSETLFRTTSSSGVSEDLQQHVSLEESPRQRGFLGRIRDAVVSIWKRRVARRNENYDVKKAEEQQGIVQYLQDSKMPALTRAYRHLRAFNSACLRTIREFFATIFRALRDAYYRHCTRSGINFCGADKDSLEVLVAVGLLLRMATLRSFEHVGGNYEDRLVNNDAPVTGAGRTLVDDAVDDIESILNTRTNWPQHVMIGFSRGLVQLCATPYNATSQECFKSIVRLEKEDPSSDYSQALLLAGIIDRLAEKAPMAAKYVLDALRVRVSELIGELIILDLLPPVWKVGRGGVFPPVNEQLVVQIVNANVERLHSTFAHEPQAYLRMIEGLVTNFFFLPSEEDPSSVGNI</sequence>
<dbReference type="KEGG" id="cta:CTA_0756"/>
<dbReference type="Proteomes" id="UP000002532">
    <property type="component" value="Chromosome"/>
</dbReference>